<evidence type="ECO:0000313" key="1">
    <source>
        <dbReference type="EMBL" id="MDV4190725.1"/>
    </source>
</evidence>
<proteinExistence type="predicted"/>
<keyword evidence="2" id="KW-1185">Reference proteome</keyword>
<dbReference type="Proteomes" id="UP001187203">
    <property type="component" value="Unassembled WGS sequence"/>
</dbReference>
<accession>A0ABU3YXZ4</accession>
<dbReference type="RefSeq" id="WP_128408786.1">
    <property type="nucleotide sequence ID" value="NZ_JAWJWH010000045.1"/>
</dbReference>
<organism evidence="1 2">
    <name type="scientific">Rhizobium brockwellii</name>
    <dbReference type="NCBI Taxonomy" id="3019932"/>
    <lineage>
        <taxon>Bacteria</taxon>
        <taxon>Pseudomonadati</taxon>
        <taxon>Pseudomonadota</taxon>
        <taxon>Alphaproteobacteria</taxon>
        <taxon>Hyphomicrobiales</taxon>
        <taxon>Rhizobiaceae</taxon>
        <taxon>Rhizobium/Agrobacterium group</taxon>
        <taxon>Rhizobium</taxon>
    </lineage>
</organism>
<comment type="caution">
    <text evidence="1">The sequence shown here is derived from an EMBL/GenBank/DDBJ whole genome shotgun (WGS) entry which is preliminary data.</text>
</comment>
<dbReference type="EMBL" id="JAWJWI010000044">
    <property type="protein sequence ID" value="MDV4190725.1"/>
    <property type="molecule type" value="Genomic_DNA"/>
</dbReference>
<sequence length="64" mass="6701">MNLVDLRVWTDNLKVGGRSIFEHPVSVHRGLCGIVSFDEQGAGVNGGVKTGHAAAQKSATLARA</sequence>
<evidence type="ECO:0000313" key="2">
    <source>
        <dbReference type="Proteomes" id="UP001187203"/>
    </source>
</evidence>
<reference evidence="2" key="1">
    <citation type="journal article" date="2023" name="Int. J. Mol. Sci.">
        <title>Genomic and Metabolic Characterization of Plant Growth-Promoting Rhizobacteria Isolated from Nodules of Clovers Grown in Non-Farmed Soil.</title>
        <authorList>
            <person name="Wojcik M."/>
            <person name="Koper P."/>
            <person name="Zebracki K."/>
            <person name="Marczak M."/>
            <person name="Mazur A."/>
        </authorList>
    </citation>
    <scope>NUCLEOTIDE SEQUENCE [LARGE SCALE GENOMIC DNA]</scope>
    <source>
        <strain evidence="2">KB12</strain>
    </source>
</reference>
<protein>
    <submittedName>
        <fullName evidence="1">Uncharacterized protein</fullName>
    </submittedName>
</protein>
<gene>
    <name evidence="1" type="ORF">R1523_35385</name>
</gene>
<name>A0ABU3YXZ4_9HYPH</name>